<comment type="caution">
    <text evidence="2">The sequence shown here is derived from an EMBL/GenBank/DDBJ whole genome shotgun (WGS) entry which is preliminary data.</text>
</comment>
<evidence type="ECO:0000313" key="3">
    <source>
        <dbReference type="Proteomes" id="UP001607302"/>
    </source>
</evidence>
<feature type="compositionally biased region" description="Polar residues" evidence="1">
    <location>
        <begin position="104"/>
        <end position="113"/>
    </location>
</feature>
<gene>
    <name evidence="2" type="ORF">V1478_000933</name>
</gene>
<evidence type="ECO:0000256" key="1">
    <source>
        <dbReference type="SAM" id="MobiDB-lite"/>
    </source>
</evidence>
<name>A0ABD2C6X7_VESSQ</name>
<dbReference type="EMBL" id="JAUDFV010000020">
    <property type="protein sequence ID" value="KAL2740792.1"/>
    <property type="molecule type" value="Genomic_DNA"/>
</dbReference>
<sequence length="149" mass="16687">MIKLILFCDKTGIANNSINLTMTLKRFNEEKALTLEIDNLTVRTESRRFKTYVEIPVAFAILSRENLHLVLHKKKGSPSRSPPLFVTAGPVGLWVEAPSKDSSDNTISKTSLMGKSRMKDETRDRENERVQSSLGIPMNYAFGAAMIIS</sequence>
<feature type="compositionally biased region" description="Basic and acidic residues" evidence="1">
    <location>
        <begin position="117"/>
        <end position="129"/>
    </location>
</feature>
<proteinExistence type="predicted"/>
<dbReference type="AlphaFoldDB" id="A0ABD2C6X7"/>
<feature type="region of interest" description="Disordered" evidence="1">
    <location>
        <begin position="99"/>
        <end position="130"/>
    </location>
</feature>
<reference evidence="2 3" key="1">
    <citation type="journal article" date="2024" name="Ann. Entomol. Soc. Am.">
        <title>Genomic analyses of the southern and eastern yellowjacket wasps (Hymenoptera: Vespidae) reveal evolutionary signatures of social life.</title>
        <authorList>
            <person name="Catto M.A."/>
            <person name="Caine P.B."/>
            <person name="Orr S.E."/>
            <person name="Hunt B.G."/>
            <person name="Goodisman M.A.D."/>
        </authorList>
    </citation>
    <scope>NUCLEOTIDE SEQUENCE [LARGE SCALE GENOMIC DNA]</scope>
    <source>
        <strain evidence="2">233</strain>
        <tissue evidence="2">Head and thorax</tissue>
    </source>
</reference>
<evidence type="ECO:0000313" key="2">
    <source>
        <dbReference type="EMBL" id="KAL2740792.1"/>
    </source>
</evidence>
<organism evidence="2 3">
    <name type="scientific">Vespula squamosa</name>
    <name type="common">Southern yellow jacket</name>
    <name type="synonym">Wasp</name>
    <dbReference type="NCBI Taxonomy" id="30214"/>
    <lineage>
        <taxon>Eukaryota</taxon>
        <taxon>Metazoa</taxon>
        <taxon>Ecdysozoa</taxon>
        <taxon>Arthropoda</taxon>
        <taxon>Hexapoda</taxon>
        <taxon>Insecta</taxon>
        <taxon>Pterygota</taxon>
        <taxon>Neoptera</taxon>
        <taxon>Endopterygota</taxon>
        <taxon>Hymenoptera</taxon>
        <taxon>Apocrita</taxon>
        <taxon>Aculeata</taxon>
        <taxon>Vespoidea</taxon>
        <taxon>Vespidae</taxon>
        <taxon>Vespinae</taxon>
        <taxon>Vespula</taxon>
    </lineage>
</organism>
<dbReference type="Proteomes" id="UP001607302">
    <property type="component" value="Unassembled WGS sequence"/>
</dbReference>
<keyword evidence="3" id="KW-1185">Reference proteome</keyword>
<accession>A0ABD2C6X7</accession>
<protein>
    <submittedName>
        <fullName evidence="2">Uncharacterized protein</fullName>
    </submittedName>
</protein>